<keyword evidence="4" id="KW-1185">Reference proteome</keyword>
<evidence type="ECO:0000313" key="4">
    <source>
        <dbReference type="Proteomes" id="UP000308197"/>
    </source>
</evidence>
<dbReference type="AlphaFoldDB" id="A0A5C3P6L1"/>
<dbReference type="InParanoid" id="A0A5C3P6L1"/>
<reference evidence="3 4" key="1">
    <citation type="journal article" date="2019" name="Nat. Ecol. Evol.">
        <title>Megaphylogeny resolves global patterns of mushroom evolution.</title>
        <authorList>
            <person name="Varga T."/>
            <person name="Krizsan K."/>
            <person name="Foldi C."/>
            <person name="Dima B."/>
            <person name="Sanchez-Garcia M."/>
            <person name="Sanchez-Ramirez S."/>
            <person name="Szollosi G.J."/>
            <person name="Szarkandi J.G."/>
            <person name="Papp V."/>
            <person name="Albert L."/>
            <person name="Andreopoulos W."/>
            <person name="Angelini C."/>
            <person name="Antonin V."/>
            <person name="Barry K.W."/>
            <person name="Bougher N.L."/>
            <person name="Buchanan P."/>
            <person name="Buyck B."/>
            <person name="Bense V."/>
            <person name="Catcheside P."/>
            <person name="Chovatia M."/>
            <person name="Cooper J."/>
            <person name="Damon W."/>
            <person name="Desjardin D."/>
            <person name="Finy P."/>
            <person name="Geml J."/>
            <person name="Haridas S."/>
            <person name="Hughes K."/>
            <person name="Justo A."/>
            <person name="Karasinski D."/>
            <person name="Kautmanova I."/>
            <person name="Kiss B."/>
            <person name="Kocsube S."/>
            <person name="Kotiranta H."/>
            <person name="LaButti K.M."/>
            <person name="Lechner B.E."/>
            <person name="Liimatainen K."/>
            <person name="Lipzen A."/>
            <person name="Lukacs Z."/>
            <person name="Mihaltcheva S."/>
            <person name="Morgado L.N."/>
            <person name="Niskanen T."/>
            <person name="Noordeloos M.E."/>
            <person name="Ohm R.A."/>
            <person name="Ortiz-Santana B."/>
            <person name="Ovrebo C."/>
            <person name="Racz N."/>
            <person name="Riley R."/>
            <person name="Savchenko A."/>
            <person name="Shiryaev A."/>
            <person name="Soop K."/>
            <person name="Spirin V."/>
            <person name="Szebenyi C."/>
            <person name="Tomsovsky M."/>
            <person name="Tulloss R.E."/>
            <person name="Uehling J."/>
            <person name="Grigoriev I.V."/>
            <person name="Vagvolgyi C."/>
            <person name="Papp T."/>
            <person name="Martin F.M."/>
            <person name="Miettinen O."/>
            <person name="Hibbett D.S."/>
            <person name="Nagy L.G."/>
        </authorList>
    </citation>
    <scope>NUCLEOTIDE SEQUENCE [LARGE SCALE GENOMIC DNA]</scope>
    <source>
        <strain evidence="3 4">HHB13444</strain>
    </source>
</reference>
<evidence type="ECO:0000256" key="2">
    <source>
        <dbReference type="SAM" id="SignalP"/>
    </source>
</evidence>
<dbReference type="EMBL" id="ML211331">
    <property type="protein sequence ID" value="TFK84238.1"/>
    <property type="molecule type" value="Genomic_DNA"/>
</dbReference>
<feature type="compositionally biased region" description="Basic and acidic residues" evidence="1">
    <location>
        <begin position="51"/>
        <end position="67"/>
    </location>
</feature>
<protein>
    <submittedName>
        <fullName evidence="3">Uncharacterized protein</fullName>
    </submittedName>
</protein>
<evidence type="ECO:0000313" key="3">
    <source>
        <dbReference type="EMBL" id="TFK84238.1"/>
    </source>
</evidence>
<feature type="region of interest" description="Disordered" evidence="1">
    <location>
        <begin position="31"/>
        <end position="74"/>
    </location>
</feature>
<feature type="chain" id="PRO_5023085184" evidence="2">
    <location>
        <begin position="18"/>
        <end position="94"/>
    </location>
</feature>
<accession>A0A5C3P6L1</accession>
<feature type="signal peptide" evidence="2">
    <location>
        <begin position="1"/>
        <end position="17"/>
    </location>
</feature>
<organism evidence="3 4">
    <name type="scientific">Polyporus arcularius HHB13444</name>
    <dbReference type="NCBI Taxonomy" id="1314778"/>
    <lineage>
        <taxon>Eukaryota</taxon>
        <taxon>Fungi</taxon>
        <taxon>Dikarya</taxon>
        <taxon>Basidiomycota</taxon>
        <taxon>Agaricomycotina</taxon>
        <taxon>Agaricomycetes</taxon>
        <taxon>Polyporales</taxon>
        <taxon>Polyporaceae</taxon>
        <taxon>Polyporus</taxon>
    </lineage>
</organism>
<dbReference type="Proteomes" id="UP000308197">
    <property type="component" value="Unassembled WGS sequence"/>
</dbReference>
<name>A0A5C3P6L1_9APHY</name>
<evidence type="ECO:0000256" key="1">
    <source>
        <dbReference type="SAM" id="MobiDB-lite"/>
    </source>
</evidence>
<keyword evidence="2" id="KW-0732">Signal</keyword>
<proteinExistence type="predicted"/>
<sequence>MLTSLLRLASFYGLLNALDVLGAQEGRIPSTVTSDHKLRPHMPPGLRARFQGRELDKEQTDGKDSGETLRPATLDIHPPESLSIAIQASLSMFA</sequence>
<gene>
    <name evidence="3" type="ORF">K466DRAFT_602179</name>
</gene>